<dbReference type="SUPFAM" id="SSF52047">
    <property type="entry name" value="RNI-like"/>
    <property type="match status" value="1"/>
</dbReference>
<feature type="compositionally biased region" description="Acidic residues" evidence="1">
    <location>
        <begin position="183"/>
        <end position="210"/>
    </location>
</feature>
<gene>
    <name evidence="2" type="ORF">PYCCODRAFT_1439730</name>
</gene>
<accession>A0A1Y2IBW3</accession>
<feature type="region of interest" description="Disordered" evidence="1">
    <location>
        <begin position="183"/>
        <end position="224"/>
    </location>
</feature>
<dbReference type="AlphaFoldDB" id="A0A1Y2IBW3"/>
<dbReference type="OrthoDB" id="2758753at2759"/>
<keyword evidence="3" id="KW-1185">Reference proteome</keyword>
<organism evidence="2 3">
    <name type="scientific">Trametes coccinea (strain BRFM310)</name>
    <name type="common">Pycnoporus coccineus</name>
    <dbReference type="NCBI Taxonomy" id="1353009"/>
    <lineage>
        <taxon>Eukaryota</taxon>
        <taxon>Fungi</taxon>
        <taxon>Dikarya</taxon>
        <taxon>Basidiomycota</taxon>
        <taxon>Agaricomycotina</taxon>
        <taxon>Agaricomycetes</taxon>
        <taxon>Polyporales</taxon>
        <taxon>Polyporaceae</taxon>
        <taxon>Trametes</taxon>
    </lineage>
</organism>
<dbReference type="InterPro" id="IPR032675">
    <property type="entry name" value="LRR_dom_sf"/>
</dbReference>
<dbReference type="EMBL" id="KZ084144">
    <property type="protein sequence ID" value="OSC97912.1"/>
    <property type="molecule type" value="Genomic_DNA"/>
</dbReference>
<dbReference type="STRING" id="1353009.A0A1Y2IBW3"/>
<proteinExistence type="predicted"/>
<reference evidence="2 3" key="1">
    <citation type="journal article" date="2015" name="Biotechnol. Biofuels">
        <title>Enhanced degradation of softwood versus hardwood by the white-rot fungus Pycnoporus coccineus.</title>
        <authorList>
            <person name="Couturier M."/>
            <person name="Navarro D."/>
            <person name="Chevret D."/>
            <person name="Henrissat B."/>
            <person name="Piumi F."/>
            <person name="Ruiz-Duenas F.J."/>
            <person name="Martinez A.T."/>
            <person name="Grigoriev I.V."/>
            <person name="Riley R."/>
            <person name="Lipzen A."/>
            <person name="Berrin J.G."/>
            <person name="Master E.R."/>
            <person name="Rosso M.N."/>
        </authorList>
    </citation>
    <scope>NUCLEOTIDE SEQUENCE [LARGE SCALE GENOMIC DNA]</scope>
    <source>
        <strain evidence="2 3">BRFM310</strain>
    </source>
</reference>
<sequence>MSDDVLREVVGFLSDSDHLRLALTAKLIYTAIPPRPTVVALAKSSTVLSLHSALSGSSHTSPGLLRALGIHLPTSTDVKAARPLLRDIFVQARNLRSLTLGAAEYADIELRHSIQAFSSLTHLVVHEGRCCSPTTPATTLPRSIRSLHLRSSANGTPWRLLVRSLSGLPLLETLKLEQCMLEDDDEDDEDVDDGDDASDDNHGDEDENNNSEDSKDSNHQKAPQSLLHVRTLHALSTPLPTSFAAFANLFPKVDTMVLEDSDLPIEDEDNVDYKSHSLRHVTLSAMATPSSSIPWNVDNLTLSTTTLDHNIFMDEIYVCFPEGLSGLSLRLPELTGEMWTVVVDNTSRLRRLELETYAEGIVYLLAMLADIFDQAADDDYDSTIPQISMLSIAALGRHEPQQFDEVLTRFLGCLPTGLPTLRYVAIAAPPKISMNISDDLAGERAPWRWWRIIRTDGEAETREIPAWEGERVRQFFRGADEVQANTFEEQFQALR</sequence>
<dbReference type="Gene3D" id="3.80.10.10">
    <property type="entry name" value="Ribonuclease Inhibitor"/>
    <property type="match status" value="1"/>
</dbReference>
<evidence type="ECO:0008006" key="4">
    <source>
        <dbReference type="Google" id="ProtNLM"/>
    </source>
</evidence>
<evidence type="ECO:0000313" key="2">
    <source>
        <dbReference type="EMBL" id="OSC97912.1"/>
    </source>
</evidence>
<evidence type="ECO:0000256" key="1">
    <source>
        <dbReference type="SAM" id="MobiDB-lite"/>
    </source>
</evidence>
<evidence type="ECO:0000313" key="3">
    <source>
        <dbReference type="Proteomes" id="UP000193067"/>
    </source>
</evidence>
<protein>
    <recommendedName>
        <fullName evidence="4">F-box domain-containing protein</fullName>
    </recommendedName>
</protein>
<name>A0A1Y2IBW3_TRAC3</name>
<dbReference type="Proteomes" id="UP000193067">
    <property type="component" value="Unassembled WGS sequence"/>
</dbReference>